<dbReference type="InterPro" id="IPR051228">
    <property type="entry name" value="NADPH_Oxidase/PX-Domain"/>
</dbReference>
<dbReference type="SMART" id="SM00312">
    <property type="entry name" value="PX"/>
    <property type="match status" value="1"/>
</dbReference>
<dbReference type="Pfam" id="PF00787">
    <property type="entry name" value="PX"/>
    <property type="match status" value="1"/>
</dbReference>
<comment type="subcellular location">
    <subcellularLocation>
        <location evidence="1">Cell projection</location>
        <location evidence="1">Podosome</location>
    </subcellularLocation>
    <subcellularLocation>
        <location evidence="2">Cytoplasm</location>
    </subcellularLocation>
</comment>
<evidence type="ECO:0000313" key="9">
    <source>
        <dbReference type="Ensembl" id="ENSHHUP00000042587.1"/>
    </source>
</evidence>
<organism evidence="9 10">
    <name type="scientific">Hucho hucho</name>
    <name type="common">huchen</name>
    <dbReference type="NCBI Taxonomy" id="62062"/>
    <lineage>
        <taxon>Eukaryota</taxon>
        <taxon>Metazoa</taxon>
        <taxon>Chordata</taxon>
        <taxon>Craniata</taxon>
        <taxon>Vertebrata</taxon>
        <taxon>Euteleostomi</taxon>
        <taxon>Actinopterygii</taxon>
        <taxon>Neopterygii</taxon>
        <taxon>Teleostei</taxon>
        <taxon>Protacanthopterygii</taxon>
        <taxon>Salmoniformes</taxon>
        <taxon>Salmonidae</taxon>
        <taxon>Salmoninae</taxon>
        <taxon>Hucho</taxon>
    </lineage>
</organism>
<reference evidence="10" key="1">
    <citation type="submission" date="2018-06" db="EMBL/GenBank/DDBJ databases">
        <title>Genome assembly of Danube salmon.</title>
        <authorList>
            <person name="Macqueen D.J."/>
            <person name="Gundappa M.K."/>
        </authorList>
    </citation>
    <scope>NUCLEOTIDE SEQUENCE [LARGE SCALE GENOMIC DNA]</scope>
</reference>
<evidence type="ECO:0000256" key="2">
    <source>
        <dbReference type="ARBA" id="ARBA00004496"/>
    </source>
</evidence>
<dbReference type="FunFam" id="3.30.1520.10:FF:000005">
    <property type="entry name" value="SH3 and PX domain-containing protein 2B"/>
    <property type="match status" value="1"/>
</dbReference>
<dbReference type="GO" id="GO:0005737">
    <property type="term" value="C:cytoplasm"/>
    <property type="evidence" value="ECO:0007669"/>
    <property type="project" value="UniProtKB-SubCell"/>
</dbReference>
<dbReference type="InterPro" id="IPR037961">
    <property type="entry name" value="SH3PXD2_PX"/>
</dbReference>
<sequence>MQFRTVLEVKVVDVQKRRNPSKHYVYLINVTYSDSTSHVIYRRYSKFFDLQMQILDKFPVEGGQKDPKKRIIPFLPGKVLFRRSQVRDVAVKRLKHLDDYCRALMRLPIQISRSEEVLRFFETKAEDLNPPKEDYGGSTKRKSGLDGADPMLLEQYMVVANYEKQEPAEISLQAGELVDVIDKSESGELPTYTYICVHTDTHTHTH</sequence>
<evidence type="ECO:0000259" key="8">
    <source>
        <dbReference type="PROSITE" id="PS50195"/>
    </source>
</evidence>
<dbReference type="Ensembl" id="ENSHHUT00000044198.1">
    <property type="protein sequence ID" value="ENSHHUP00000042587.1"/>
    <property type="gene ID" value="ENSHHUG00000026216.1"/>
</dbReference>
<dbReference type="SUPFAM" id="SSF50044">
    <property type="entry name" value="SH3-domain"/>
    <property type="match status" value="1"/>
</dbReference>
<keyword evidence="4" id="KW-0597">Phosphoprotein</keyword>
<dbReference type="PROSITE" id="PS50195">
    <property type="entry name" value="PX"/>
    <property type="match status" value="1"/>
</dbReference>
<dbReference type="GO" id="GO:0042554">
    <property type="term" value="P:superoxide anion generation"/>
    <property type="evidence" value="ECO:0007669"/>
    <property type="project" value="TreeGrafter"/>
</dbReference>
<dbReference type="Proteomes" id="UP000314982">
    <property type="component" value="Unassembled WGS sequence"/>
</dbReference>
<dbReference type="STRING" id="62062.ENSHHUP00000042587"/>
<proteinExistence type="predicted"/>
<dbReference type="InterPro" id="IPR036871">
    <property type="entry name" value="PX_dom_sf"/>
</dbReference>
<dbReference type="AlphaFoldDB" id="A0A4W5MVZ3"/>
<keyword evidence="7" id="KW-0966">Cell projection</keyword>
<evidence type="ECO:0000256" key="4">
    <source>
        <dbReference type="ARBA" id="ARBA00022553"/>
    </source>
</evidence>
<protein>
    <recommendedName>
        <fullName evidence="8">PX domain-containing protein</fullName>
    </recommendedName>
</protein>
<dbReference type="InterPro" id="IPR001683">
    <property type="entry name" value="PX_dom"/>
</dbReference>
<accession>A0A4W5MVZ3</accession>
<keyword evidence="6" id="KW-0965">Cell junction</keyword>
<dbReference type="InterPro" id="IPR036028">
    <property type="entry name" value="SH3-like_dom_sf"/>
</dbReference>
<keyword evidence="5" id="KW-0677">Repeat</keyword>
<dbReference type="PANTHER" id="PTHR15706">
    <property type="entry name" value="SH3 MULTIPLE DOMAIN"/>
    <property type="match status" value="1"/>
</dbReference>
<dbReference type="Gene3D" id="3.30.1520.10">
    <property type="entry name" value="Phox-like domain"/>
    <property type="match status" value="1"/>
</dbReference>
<feature type="domain" description="PX" evidence="8">
    <location>
        <begin position="4"/>
        <end position="128"/>
    </location>
</feature>
<evidence type="ECO:0000313" key="10">
    <source>
        <dbReference type="Proteomes" id="UP000314982"/>
    </source>
</evidence>
<dbReference type="GO" id="GO:0035091">
    <property type="term" value="F:phosphatidylinositol binding"/>
    <property type="evidence" value="ECO:0007669"/>
    <property type="project" value="InterPro"/>
</dbReference>
<dbReference type="PANTHER" id="PTHR15706:SF2">
    <property type="entry name" value="SH3 AND PX DOMAIN-CONTAINING PROTEIN 2A"/>
    <property type="match status" value="1"/>
</dbReference>
<dbReference type="GeneTree" id="ENSGT00940000157732"/>
<dbReference type="Gene3D" id="2.30.30.40">
    <property type="entry name" value="SH3 Domains"/>
    <property type="match status" value="1"/>
</dbReference>
<dbReference type="CDD" id="cd06888">
    <property type="entry name" value="PX_FISH"/>
    <property type="match status" value="1"/>
</dbReference>
<keyword evidence="3" id="KW-0963">Cytoplasm</keyword>
<evidence type="ECO:0000256" key="5">
    <source>
        <dbReference type="ARBA" id="ARBA00022737"/>
    </source>
</evidence>
<dbReference type="GO" id="GO:0016176">
    <property type="term" value="F:superoxide-generating NADPH oxidase activator activity"/>
    <property type="evidence" value="ECO:0007669"/>
    <property type="project" value="TreeGrafter"/>
</dbReference>
<evidence type="ECO:0000256" key="7">
    <source>
        <dbReference type="ARBA" id="ARBA00023273"/>
    </source>
</evidence>
<dbReference type="GO" id="GO:0002102">
    <property type="term" value="C:podosome"/>
    <property type="evidence" value="ECO:0007669"/>
    <property type="project" value="UniProtKB-SubCell"/>
</dbReference>
<dbReference type="SUPFAM" id="SSF64268">
    <property type="entry name" value="PX domain"/>
    <property type="match status" value="1"/>
</dbReference>
<evidence type="ECO:0000256" key="1">
    <source>
        <dbReference type="ARBA" id="ARBA00004188"/>
    </source>
</evidence>
<keyword evidence="10" id="KW-1185">Reference proteome</keyword>
<reference evidence="9" key="3">
    <citation type="submission" date="2025-09" db="UniProtKB">
        <authorList>
            <consortium name="Ensembl"/>
        </authorList>
    </citation>
    <scope>IDENTIFICATION</scope>
</reference>
<evidence type="ECO:0000256" key="3">
    <source>
        <dbReference type="ARBA" id="ARBA00022490"/>
    </source>
</evidence>
<name>A0A4W5MVZ3_9TELE</name>
<evidence type="ECO:0000256" key="6">
    <source>
        <dbReference type="ARBA" id="ARBA00022949"/>
    </source>
</evidence>
<reference evidence="9" key="2">
    <citation type="submission" date="2025-08" db="UniProtKB">
        <authorList>
            <consortium name="Ensembl"/>
        </authorList>
    </citation>
    <scope>IDENTIFICATION</scope>
</reference>